<gene>
    <name evidence="2" type="ORF">COV57_00460</name>
</gene>
<proteinExistence type="predicted"/>
<sequence>MDFLKSDPSIFLAQASETAVFWTSLGFSYYKTHLFILELIGAFFSLVFLGVIIYIIIKINLFRDIFTGLAETYTLSSVDKRRVLRAWLNVEKRARSRNEADIKLSVIEADKILDELLKVSGFRGEVMADRLGQVSSAQISNIDDIWRAHKLRNRLVHEPDFEIYNNQALELLNIYRVAFEEFGLLQKK</sequence>
<reference evidence="2 3" key="1">
    <citation type="submission" date="2017-09" db="EMBL/GenBank/DDBJ databases">
        <title>Depth-based differentiation of microbial function through sediment-hosted aquifers and enrichment of novel symbionts in the deep terrestrial subsurface.</title>
        <authorList>
            <person name="Probst A.J."/>
            <person name="Ladd B."/>
            <person name="Jarett J.K."/>
            <person name="Geller-Mcgrath D.E."/>
            <person name="Sieber C.M."/>
            <person name="Emerson J.B."/>
            <person name="Anantharaman K."/>
            <person name="Thomas B.C."/>
            <person name="Malmstrom R."/>
            <person name="Stieglmeier M."/>
            <person name="Klingl A."/>
            <person name="Woyke T."/>
            <person name="Ryan C.M."/>
            <person name="Banfield J.F."/>
        </authorList>
    </citation>
    <scope>NUCLEOTIDE SEQUENCE [LARGE SCALE GENOMIC DNA]</scope>
    <source>
        <strain evidence="2">CG11_big_fil_rev_8_21_14_0_20_35_14</strain>
    </source>
</reference>
<comment type="caution">
    <text evidence="2">The sequence shown here is derived from an EMBL/GenBank/DDBJ whole genome shotgun (WGS) entry which is preliminary data.</text>
</comment>
<evidence type="ECO:0000313" key="2">
    <source>
        <dbReference type="EMBL" id="PIR05173.1"/>
    </source>
</evidence>
<keyword evidence="1" id="KW-1133">Transmembrane helix</keyword>
<name>A0A2H0N8F3_9BACT</name>
<evidence type="ECO:0000313" key="3">
    <source>
        <dbReference type="Proteomes" id="UP000229893"/>
    </source>
</evidence>
<feature type="transmembrane region" description="Helical" evidence="1">
    <location>
        <begin position="34"/>
        <end position="57"/>
    </location>
</feature>
<protein>
    <submittedName>
        <fullName evidence="2">Uncharacterized protein</fullName>
    </submittedName>
</protein>
<dbReference type="EMBL" id="PCWO01000006">
    <property type="protein sequence ID" value="PIR05173.1"/>
    <property type="molecule type" value="Genomic_DNA"/>
</dbReference>
<evidence type="ECO:0000256" key="1">
    <source>
        <dbReference type="SAM" id="Phobius"/>
    </source>
</evidence>
<organism evidence="2 3">
    <name type="scientific">Candidatus Liptonbacteria bacterium CG11_big_fil_rev_8_21_14_0_20_35_14</name>
    <dbReference type="NCBI Taxonomy" id="1974634"/>
    <lineage>
        <taxon>Bacteria</taxon>
        <taxon>Candidatus Liptoniibacteriota</taxon>
    </lineage>
</organism>
<dbReference type="AlphaFoldDB" id="A0A2H0N8F3"/>
<keyword evidence="1" id="KW-0472">Membrane</keyword>
<dbReference type="Proteomes" id="UP000229893">
    <property type="component" value="Unassembled WGS sequence"/>
</dbReference>
<accession>A0A2H0N8F3</accession>
<keyword evidence="1" id="KW-0812">Transmembrane</keyword>